<keyword evidence="2" id="KW-1185">Reference proteome</keyword>
<reference evidence="2" key="1">
    <citation type="journal article" date="2010" name="Nat. Biotechnol.">
        <title>Draft genome sequence of the oilseed species Ricinus communis.</title>
        <authorList>
            <person name="Chan A.P."/>
            <person name="Crabtree J."/>
            <person name="Zhao Q."/>
            <person name="Lorenzi H."/>
            <person name="Orvis J."/>
            <person name="Puiu D."/>
            <person name="Melake-Berhan A."/>
            <person name="Jones K.M."/>
            <person name="Redman J."/>
            <person name="Chen G."/>
            <person name="Cahoon E.B."/>
            <person name="Gedil M."/>
            <person name="Stanke M."/>
            <person name="Haas B.J."/>
            <person name="Wortman J.R."/>
            <person name="Fraser-Liggett C.M."/>
            <person name="Ravel J."/>
            <person name="Rabinowicz P.D."/>
        </authorList>
    </citation>
    <scope>NUCLEOTIDE SEQUENCE [LARGE SCALE GENOMIC DNA]</scope>
    <source>
        <strain evidence="2">cv. Hale</strain>
    </source>
</reference>
<protein>
    <submittedName>
        <fullName evidence="1">Uncharacterized protein</fullName>
    </submittedName>
</protein>
<dbReference type="Proteomes" id="UP000008311">
    <property type="component" value="Unassembled WGS sequence"/>
</dbReference>
<dbReference type="InParanoid" id="B9THG7"/>
<dbReference type="EMBL" id="EQ981516">
    <property type="protein sequence ID" value="EEF24698.1"/>
    <property type="molecule type" value="Genomic_DNA"/>
</dbReference>
<organism evidence="1 2">
    <name type="scientific">Ricinus communis</name>
    <name type="common">Castor bean</name>
    <dbReference type="NCBI Taxonomy" id="3988"/>
    <lineage>
        <taxon>Eukaryota</taxon>
        <taxon>Viridiplantae</taxon>
        <taxon>Streptophyta</taxon>
        <taxon>Embryophyta</taxon>
        <taxon>Tracheophyta</taxon>
        <taxon>Spermatophyta</taxon>
        <taxon>Magnoliopsida</taxon>
        <taxon>eudicotyledons</taxon>
        <taxon>Gunneridae</taxon>
        <taxon>Pentapetalae</taxon>
        <taxon>rosids</taxon>
        <taxon>fabids</taxon>
        <taxon>Malpighiales</taxon>
        <taxon>Euphorbiaceae</taxon>
        <taxon>Acalyphoideae</taxon>
        <taxon>Acalypheae</taxon>
        <taxon>Ricinus</taxon>
    </lineage>
</organism>
<dbReference type="AlphaFoldDB" id="B9THG7"/>
<evidence type="ECO:0000313" key="1">
    <source>
        <dbReference type="EMBL" id="EEF24698.1"/>
    </source>
</evidence>
<proteinExistence type="predicted"/>
<evidence type="ECO:0000313" key="2">
    <source>
        <dbReference type="Proteomes" id="UP000008311"/>
    </source>
</evidence>
<sequence length="76" mass="8671">MRILRDRCRASGSMANRTVRASSKIAHPRLPANSEIAGQFIWKPGYKDLNSQIEGLRNRAWPLANDINRNHSIERS</sequence>
<gene>
    <name evidence="1" type="ORF">RCOM_1822540</name>
</gene>
<accession>B9THG7</accession>
<name>B9THG7_RICCO</name>